<dbReference type="PANTHER" id="PTHR47510:SF3">
    <property type="entry name" value="ENDO_EXONUCLEASE_PHOSPHATASE DOMAIN-CONTAINING PROTEIN"/>
    <property type="match status" value="1"/>
</dbReference>
<organism evidence="1 2">
    <name type="scientific">Macrosiphum euphorbiae</name>
    <name type="common">potato aphid</name>
    <dbReference type="NCBI Taxonomy" id="13131"/>
    <lineage>
        <taxon>Eukaryota</taxon>
        <taxon>Metazoa</taxon>
        <taxon>Ecdysozoa</taxon>
        <taxon>Arthropoda</taxon>
        <taxon>Hexapoda</taxon>
        <taxon>Insecta</taxon>
        <taxon>Pterygota</taxon>
        <taxon>Neoptera</taxon>
        <taxon>Paraneoptera</taxon>
        <taxon>Hemiptera</taxon>
        <taxon>Sternorrhyncha</taxon>
        <taxon>Aphidomorpha</taxon>
        <taxon>Aphidoidea</taxon>
        <taxon>Aphididae</taxon>
        <taxon>Macrosiphini</taxon>
        <taxon>Macrosiphum</taxon>
    </lineage>
</organism>
<accession>A0AAV0XHK9</accession>
<name>A0AAV0XHK9_9HEMI</name>
<dbReference type="PANTHER" id="PTHR47510">
    <property type="entry name" value="REVERSE TRANSCRIPTASE DOMAIN-CONTAINING PROTEIN"/>
    <property type="match status" value="1"/>
</dbReference>
<reference evidence="1 2" key="1">
    <citation type="submission" date="2023-01" db="EMBL/GenBank/DDBJ databases">
        <authorList>
            <person name="Whitehead M."/>
        </authorList>
    </citation>
    <scope>NUCLEOTIDE SEQUENCE [LARGE SCALE GENOMIC DNA]</scope>
</reference>
<evidence type="ECO:0000313" key="2">
    <source>
        <dbReference type="Proteomes" id="UP001160148"/>
    </source>
</evidence>
<comment type="caution">
    <text evidence="1">The sequence shown here is derived from an EMBL/GenBank/DDBJ whole genome shotgun (WGS) entry which is preliminary data.</text>
</comment>
<keyword evidence="2" id="KW-1185">Reference proteome</keyword>
<dbReference type="AlphaFoldDB" id="A0AAV0XHK9"/>
<proteinExistence type="predicted"/>
<dbReference type="Proteomes" id="UP001160148">
    <property type="component" value="Unassembled WGS sequence"/>
</dbReference>
<evidence type="ECO:0008006" key="3">
    <source>
        <dbReference type="Google" id="ProtNLM"/>
    </source>
</evidence>
<evidence type="ECO:0000313" key="1">
    <source>
        <dbReference type="EMBL" id="CAI6367016.1"/>
    </source>
</evidence>
<sequence length="199" mass="22449">MKNSVIFDCFAEHRNNKWNNLLGSLNESSNAWTRFYRLNRALIRKPQPSRPPKDASGNTIFDPKSKADLLADSLEAQFRSPPGNVIIDSLVYDKLIRQRTTPSTTTSFFSPAEVWNVIKSLPSRRAPGPDGISNYALKNCGRKTITYLCRIFNWCKRLNYFPLPWKHATVIPIPKPGAIACFALLEDSALLCFGGMDEP</sequence>
<protein>
    <recommendedName>
        <fullName evidence="3">Reverse transcriptase</fullName>
    </recommendedName>
</protein>
<gene>
    <name evidence="1" type="ORF">MEUPH1_LOCUS21537</name>
</gene>
<dbReference type="EMBL" id="CARXXK010000004">
    <property type="protein sequence ID" value="CAI6367016.1"/>
    <property type="molecule type" value="Genomic_DNA"/>
</dbReference>